<dbReference type="Proteomes" id="UP000181942">
    <property type="component" value="Unassembled WGS sequence"/>
</dbReference>
<protein>
    <submittedName>
        <fullName evidence="2">Uncharacterized protein</fullName>
    </submittedName>
</protein>
<sequence length="283" mass="29493">MYSLSGLPVGTDSPPLGSEEVSELIVPIFHGLCGLIPIASTAGHRTVMFATMPATDPRLYVIDLGIVGPSRDSVSSSVSRSPPFHRLPTVVTPVLAAILRGVGVVNLLPLSIIEIQICSIAVVHQDRRDSREHIVRVEGADGEVVGGLVLVEVVDLGHRDGGAVRGAEFGAGGQVVGVGPAVVGDVPERVVPGRGELPGRCVSLCLLRRSTDRGRVQSEGGEVLVRRGDDDVLDRLRGCDAGLGVGGLFRKRCPGPGEHQQVGGASEAGAVESINQERTISHT</sequence>
<proteinExistence type="predicted"/>
<dbReference type="AlphaFoldDB" id="A0A1I2KFY3"/>
<feature type="compositionally biased region" description="Polar residues" evidence="1">
    <location>
        <begin position="273"/>
        <end position="283"/>
    </location>
</feature>
<name>A0A1I2KFY3_9ACTN</name>
<gene>
    <name evidence="2" type="ORF">SAMN02787118_110126</name>
</gene>
<evidence type="ECO:0000256" key="1">
    <source>
        <dbReference type="SAM" id="MobiDB-lite"/>
    </source>
</evidence>
<evidence type="ECO:0000313" key="3">
    <source>
        <dbReference type="Proteomes" id="UP000181942"/>
    </source>
</evidence>
<reference evidence="2 3" key="1">
    <citation type="submission" date="2016-10" db="EMBL/GenBank/DDBJ databases">
        <authorList>
            <person name="de Groot N.N."/>
        </authorList>
    </citation>
    <scope>NUCLEOTIDE SEQUENCE [LARGE SCALE GENOMIC DNA]</scope>
    <source>
        <strain evidence="2 3">OK461</strain>
    </source>
</reference>
<accession>A0A1I2KFY3</accession>
<dbReference type="EMBL" id="FONR01000010">
    <property type="protein sequence ID" value="SFF65945.1"/>
    <property type="molecule type" value="Genomic_DNA"/>
</dbReference>
<evidence type="ECO:0000313" key="2">
    <source>
        <dbReference type="EMBL" id="SFF65945.1"/>
    </source>
</evidence>
<feature type="region of interest" description="Disordered" evidence="1">
    <location>
        <begin position="257"/>
        <end position="283"/>
    </location>
</feature>
<organism evidence="2 3">
    <name type="scientific">Streptomyces mirabilis</name>
    <dbReference type="NCBI Taxonomy" id="68239"/>
    <lineage>
        <taxon>Bacteria</taxon>
        <taxon>Bacillati</taxon>
        <taxon>Actinomycetota</taxon>
        <taxon>Actinomycetes</taxon>
        <taxon>Kitasatosporales</taxon>
        <taxon>Streptomycetaceae</taxon>
        <taxon>Streptomyces</taxon>
    </lineage>
</organism>